<organism evidence="2">
    <name type="scientific">marine sediment metagenome</name>
    <dbReference type="NCBI Taxonomy" id="412755"/>
    <lineage>
        <taxon>unclassified sequences</taxon>
        <taxon>metagenomes</taxon>
        <taxon>ecological metagenomes</taxon>
    </lineage>
</organism>
<keyword evidence="1" id="KW-0472">Membrane</keyword>
<proteinExistence type="predicted"/>
<accession>A0A0F8X4K7</accession>
<name>A0A0F8X4K7_9ZZZZ</name>
<sequence length="105" mass="11974">RKDDVVLLKFDSSGKLEMYKTWGGYDIEYAHCLTIDSSDNIYIAGGTFSYGNGVSDMFLIKNLHLLRSSSIKAIPGFRFIVISSIIILTYLILMELTRKKMRLKN</sequence>
<reference evidence="2" key="1">
    <citation type="journal article" date="2015" name="Nature">
        <title>Complex archaea that bridge the gap between prokaryotes and eukaryotes.</title>
        <authorList>
            <person name="Spang A."/>
            <person name="Saw J.H."/>
            <person name="Jorgensen S.L."/>
            <person name="Zaremba-Niedzwiedzka K."/>
            <person name="Martijn J."/>
            <person name="Lind A.E."/>
            <person name="van Eijk R."/>
            <person name="Schleper C."/>
            <person name="Guy L."/>
            <person name="Ettema T.J."/>
        </authorList>
    </citation>
    <scope>NUCLEOTIDE SEQUENCE</scope>
</reference>
<feature type="transmembrane region" description="Helical" evidence="1">
    <location>
        <begin position="73"/>
        <end position="93"/>
    </location>
</feature>
<feature type="non-terminal residue" evidence="2">
    <location>
        <position position="1"/>
    </location>
</feature>
<keyword evidence="1" id="KW-0812">Transmembrane</keyword>
<dbReference type="EMBL" id="LAZR01061327">
    <property type="protein sequence ID" value="KKK63798.1"/>
    <property type="molecule type" value="Genomic_DNA"/>
</dbReference>
<keyword evidence="1" id="KW-1133">Transmembrane helix</keyword>
<gene>
    <name evidence="2" type="ORF">LCGC14_2990650</name>
</gene>
<dbReference type="AlphaFoldDB" id="A0A0F8X4K7"/>
<comment type="caution">
    <text evidence="2">The sequence shown here is derived from an EMBL/GenBank/DDBJ whole genome shotgun (WGS) entry which is preliminary data.</text>
</comment>
<protein>
    <submittedName>
        <fullName evidence="2">Uncharacterized protein</fullName>
    </submittedName>
</protein>
<evidence type="ECO:0000256" key="1">
    <source>
        <dbReference type="SAM" id="Phobius"/>
    </source>
</evidence>
<evidence type="ECO:0000313" key="2">
    <source>
        <dbReference type="EMBL" id="KKK63798.1"/>
    </source>
</evidence>